<dbReference type="Pfam" id="PF13873">
    <property type="entry name" value="Myb_DNA-bind_5"/>
    <property type="match status" value="1"/>
</dbReference>
<dbReference type="PANTHER" id="PTHR23098">
    <property type="entry name" value="AGAP001331-PA-RELATED"/>
    <property type="match status" value="1"/>
</dbReference>
<evidence type="ECO:0000256" key="2">
    <source>
        <dbReference type="ARBA" id="ARBA00016807"/>
    </source>
</evidence>
<dbReference type="AlphaFoldDB" id="A0AAU9TM04"/>
<feature type="compositionally biased region" description="Polar residues" evidence="6">
    <location>
        <begin position="223"/>
        <end position="232"/>
    </location>
</feature>
<gene>
    <name evidence="8" type="ORF">EEDITHA_LOCUS3521</name>
</gene>
<evidence type="ECO:0000256" key="3">
    <source>
        <dbReference type="ARBA" id="ARBA00023015"/>
    </source>
</evidence>
<dbReference type="InterPro" id="IPR028002">
    <property type="entry name" value="Myb_DNA-bind_5"/>
</dbReference>
<sequence>MRTSATQFELMVHHMEKNGDLSKPTDGPQGRIKNIKDWIDLTLALNADGTGDKKTAEKWRKVWSDLKNNTKKKAARLHKAATGTGGGPAVKMKLNSLELRILNIIGSQAAKGMAEVMEIGLHQDNPLNELPLEPQLTVVKQEASVELSTYRSQPSTSSVTVPGLELAAVEPQLPAQPVESQLPASVRPEPPAQSNTPPLPPTVQASPRRRFYKTRRRILDGSPRTSRPATQSKLARIQFSRSDAEWRAFYREKERHVHEIEKERLRLREIELQQQARWQELFGQFLSIGSGHSDTAGVLPQCDHDLLKFGLFHIWVLAYAVLQALITQACEENHETVLCYFAVTITLSQQH</sequence>
<evidence type="ECO:0000256" key="5">
    <source>
        <dbReference type="ARBA" id="ARBA00025466"/>
    </source>
</evidence>
<comment type="caution">
    <text evidence="8">The sequence shown here is derived from an EMBL/GenBank/DDBJ whole genome shotgun (WGS) entry which is preliminary data.</text>
</comment>
<organism evidence="8 9">
    <name type="scientific">Euphydryas editha</name>
    <name type="common">Edith's checkerspot</name>
    <dbReference type="NCBI Taxonomy" id="104508"/>
    <lineage>
        <taxon>Eukaryota</taxon>
        <taxon>Metazoa</taxon>
        <taxon>Ecdysozoa</taxon>
        <taxon>Arthropoda</taxon>
        <taxon>Hexapoda</taxon>
        <taxon>Insecta</taxon>
        <taxon>Pterygota</taxon>
        <taxon>Neoptera</taxon>
        <taxon>Endopterygota</taxon>
        <taxon>Lepidoptera</taxon>
        <taxon>Glossata</taxon>
        <taxon>Ditrysia</taxon>
        <taxon>Papilionoidea</taxon>
        <taxon>Nymphalidae</taxon>
        <taxon>Nymphalinae</taxon>
        <taxon>Euphydryas</taxon>
    </lineage>
</organism>
<dbReference type="GO" id="GO:0005634">
    <property type="term" value="C:nucleus"/>
    <property type="evidence" value="ECO:0007669"/>
    <property type="project" value="TreeGrafter"/>
</dbReference>
<comment type="function">
    <text evidence="5">Involved in transvection phenomena (= synapsis-dependent gene expression), where the synaptic pairing of chromosomes carrying genes with which zeste interacts influences the expression of these genes. Zeste binds to DNA and stimulates transcription from a nearby promoter.</text>
</comment>
<evidence type="ECO:0000313" key="9">
    <source>
        <dbReference type="Proteomes" id="UP001153954"/>
    </source>
</evidence>
<dbReference type="Proteomes" id="UP001153954">
    <property type="component" value="Unassembled WGS sequence"/>
</dbReference>
<protein>
    <recommendedName>
        <fullName evidence="2">Regulatory protein zeste</fullName>
    </recommendedName>
</protein>
<dbReference type="EMBL" id="CAKOGL010000006">
    <property type="protein sequence ID" value="CAH2087237.1"/>
    <property type="molecule type" value="Genomic_DNA"/>
</dbReference>
<proteinExistence type="predicted"/>
<dbReference type="PANTHER" id="PTHR23098:SF16">
    <property type="entry name" value="REGULATORY PROTEIN ZESTE"/>
    <property type="match status" value="1"/>
</dbReference>
<feature type="domain" description="Myb/SANT-like DNA-binding" evidence="7">
    <location>
        <begin position="36"/>
        <end position="75"/>
    </location>
</feature>
<accession>A0AAU9TM04</accession>
<name>A0AAU9TM04_EUPED</name>
<evidence type="ECO:0000313" key="8">
    <source>
        <dbReference type="EMBL" id="CAH2087237.1"/>
    </source>
</evidence>
<comment type="subunit">
    <text evidence="1">Self-associates forming complexes of several hundred monomers.</text>
</comment>
<evidence type="ECO:0000256" key="6">
    <source>
        <dbReference type="SAM" id="MobiDB-lite"/>
    </source>
</evidence>
<feature type="region of interest" description="Disordered" evidence="6">
    <location>
        <begin position="176"/>
        <end position="232"/>
    </location>
</feature>
<feature type="compositionally biased region" description="Basic residues" evidence="6">
    <location>
        <begin position="207"/>
        <end position="216"/>
    </location>
</feature>
<keyword evidence="3" id="KW-0805">Transcription regulation</keyword>
<reference evidence="8" key="1">
    <citation type="submission" date="2022-03" db="EMBL/GenBank/DDBJ databases">
        <authorList>
            <person name="Tunstrom K."/>
        </authorList>
    </citation>
    <scope>NUCLEOTIDE SEQUENCE</scope>
</reference>
<evidence type="ECO:0000259" key="7">
    <source>
        <dbReference type="Pfam" id="PF13873"/>
    </source>
</evidence>
<evidence type="ECO:0000256" key="1">
    <source>
        <dbReference type="ARBA" id="ARBA00011764"/>
    </source>
</evidence>
<evidence type="ECO:0000256" key="4">
    <source>
        <dbReference type="ARBA" id="ARBA00023163"/>
    </source>
</evidence>
<keyword evidence="9" id="KW-1185">Reference proteome</keyword>
<keyword evidence="4" id="KW-0804">Transcription</keyword>